<feature type="binding site" evidence="13">
    <location>
        <begin position="7"/>
        <end position="14"/>
    </location>
    <ligand>
        <name>GTP</name>
        <dbReference type="ChEBI" id="CHEBI:37565"/>
        <label>1</label>
    </ligand>
</feature>
<keyword evidence="18" id="KW-1185">Reference proteome</keyword>
<keyword evidence="3" id="KW-1003">Cell membrane</keyword>
<keyword evidence="9" id="KW-0406">Ion transport</keyword>
<evidence type="ECO:0000256" key="12">
    <source>
        <dbReference type="NCBIfam" id="TIGR00437"/>
    </source>
</evidence>
<dbReference type="InterPro" id="IPR011642">
    <property type="entry name" value="Gate_dom"/>
</dbReference>
<feature type="binding site" evidence="14">
    <location>
        <position position="22"/>
    </location>
    <ligand>
        <name>Mg(2+)</name>
        <dbReference type="ChEBI" id="CHEBI:18420"/>
        <label>1</label>
    </ligand>
</feature>
<dbReference type="GO" id="GO:0046872">
    <property type="term" value="F:metal ion binding"/>
    <property type="evidence" value="ECO:0007669"/>
    <property type="project" value="UniProtKB-KW"/>
</dbReference>
<evidence type="ECO:0000256" key="2">
    <source>
        <dbReference type="ARBA" id="ARBA00022448"/>
    </source>
</evidence>
<keyword evidence="14" id="KW-0460">Magnesium</keyword>
<reference evidence="17 18" key="1">
    <citation type="submission" date="2017-11" db="EMBL/GenBank/DDBJ databases">
        <title>Isolation and Characterization of Methanofollis Species from Methane Seep Offshore SW Taiwan.</title>
        <authorList>
            <person name="Teng N.-H."/>
            <person name="Lai M.-C."/>
            <person name="Chen S.-C."/>
        </authorList>
    </citation>
    <scope>NUCLEOTIDE SEQUENCE [LARGE SCALE GENOMIC DNA]</scope>
    <source>
        <strain evidence="17 18">FWC-SCC2</strain>
    </source>
</reference>
<dbReference type="InterPro" id="IPR003373">
    <property type="entry name" value="Fe2_transport_prot-B"/>
</dbReference>
<gene>
    <name evidence="17" type="primary">feoB</name>
    <name evidence="17" type="ORF">CUJ86_11115</name>
</gene>
<dbReference type="InterPro" id="IPR050860">
    <property type="entry name" value="FeoB_GTPase"/>
</dbReference>
<keyword evidence="10 13" id="KW-0342">GTP-binding</keyword>
<feature type="binding site" evidence="13">
    <location>
        <begin position="113"/>
        <end position="116"/>
    </location>
    <ligand>
        <name>GTP</name>
        <dbReference type="ChEBI" id="CHEBI:37565"/>
        <label>1</label>
    </ligand>
</feature>
<dbReference type="AlphaFoldDB" id="A0A483CLP5"/>
<keyword evidence="14" id="KW-0479">Metal-binding</keyword>
<dbReference type="PANTHER" id="PTHR43185:SF1">
    <property type="entry name" value="FE(2+) TRANSPORTER FEOB"/>
    <property type="match status" value="1"/>
</dbReference>
<feature type="transmembrane region" description="Helical" evidence="15">
    <location>
        <begin position="261"/>
        <end position="282"/>
    </location>
</feature>
<feature type="transmembrane region" description="Helical" evidence="15">
    <location>
        <begin position="510"/>
        <end position="534"/>
    </location>
</feature>
<keyword evidence="8" id="KW-0408">Iron</keyword>
<dbReference type="InterPro" id="IPR006073">
    <property type="entry name" value="GTP-bd"/>
</dbReference>
<keyword evidence="6 13" id="KW-0547">Nucleotide-binding</keyword>
<keyword evidence="2" id="KW-0813">Transport</keyword>
<feature type="transmembrane region" description="Helical" evidence="15">
    <location>
        <begin position="429"/>
        <end position="447"/>
    </location>
</feature>
<feature type="transmembrane region" description="Helical" evidence="15">
    <location>
        <begin position="398"/>
        <end position="423"/>
    </location>
</feature>
<feature type="binding site" evidence="13">
    <location>
        <begin position="53"/>
        <end position="56"/>
    </location>
    <ligand>
        <name>GTP</name>
        <dbReference type="ChEBI" id="CHEBI:37565"/>
        <label>1</label>
    </ligand>
</feature>
<keyword evidence="11 15" id="KW-0472">Membrane</keyword>
<evidence type="ECO:0000256" key="14">
    <source>
        <dbReference type="PIRSR" id="PIRSR603373-2"/>
    </source>
</evidence>
<evidence type="ECO:0000256" key="5">
    <source>
        <dbReference type="ARBA" id="ARBA00022692"/>
    </source>
</evidence>
<dbReference type="InterPro" id="IPR011640">
    <property type="entry name" value="Fe2_transport_prot_B_C"/>
</dbReference>
<dbReference type="InterPro" id="IPR027417">
    <property type="entry name" value="P-loop_NTPase"/>
</dbReference>
<dbReference type="Gene3D" id="3.40.50.300">
    <property type="entry name" value="P-loop containing nucleotide triphosphate hydrolases"/>
    <property type="match status" value="1"/>
</dbReference>
<dbReference type="RefSeq" id="WP_130647644.1">
    <property type="nucleotide sequence ID" value="NZ_PGCL01000007.1"/>
</dbReference>
<evidence type="ECO:0000256" key="1">
    <source>
        <dbReference type="ARBA" id="ARBA00004651"/>
    </source>
</evidence>
<evidence type="ECO:0000256" key="13">
    <source>
        <dbReference type="PIRSR" id="PIRSR603373-1"/>
    </source>
</evidence>
<dbReference type="InterPro" id="IPR030389">
    <property type="entry name" value="G_FEOB_dom"/>
</dbReference>
<evidence type="ECO:0000256" key="15">
    <source>
        <dbReference type="SAM" id="Phobius"/>
    </source>
</evidence>
<name>A0A483CLP5_9EURY</name>
<dbReference type="EMBL" id="PGCL01000007">
    <property type="protein sequence ID" value="TAJ43402.1"/>
    <property type="molecule type" value="Genomic_DNA"/>
</dbReference>
<dbReference type="Pfam" id="PF07664">
    <property type="entry name" value="FeoB_C"/>
    <property type="match status" value="1"/>
</dbReference>
<comment type="subcellular location">
    <subcellularLocation>
        <location evidence="1">Cell membrane</location>
        <topology evidence="1">Multi-pass membrane protein</topology>
    </subcellularLocation>
</comment>
<dbReference type="PRINTS" id="PR00326">
    <property type="entry name" value="GTP1OBG"/>
</dbReference>
<feature type="transmembrane region" description="Helical" evidence="15">
    <location>
        <begin position="592"/>
        <end position="615"/>
    </location>
</feature>
<evidence type="ECO:0000256" key="8">
    <source>
        <dbReference type="ARBA" id="ARBA00023004"/>
    </source>
</evidence>
<feature type="transmembrane region" description="Helical" evidence="15">
    <location>
        <begin position="565"/>
        <end position="585"/>
    </location>
</feature>
<dbReference type="Pfam" id="PF07670">
    <property type="entry name" value="Gate"/>
    <property type="match status" value="2"/>
</dbReference>
<dbReference type="SUPFAM" id="SSF52540">
    <property type="entry name" value="P-loop containing nucleoside triphosphate hydrolases"/>
    <property type="match status" value="1"/>
</dbReference>
<accession>A0A483CLP5</accession>
<dbReference type="GO" id="GO:0005886">
    <property type="term" value="C:plasma membrane"/>
    <property type="evidence" value="ECO:0007669"/>
    <property type="project" value="UniProtKB-SubCell"/>
</dbReference>
<dbReference type="GO" id="GO:0005525">
    <property type="term" value="F:GTP binding"/>
    <property type="evidence" value="ECO:0007669"/>
    <property type="project" value="UniProtKB-KW"/>
</dbReference>
<evidence type="ECO:0000313" key="18">
    <source>
        <dbReference type="Proteomes" id="UP000292580"/>
    </source>
</evidence>
<evidence type="ECO:0000313" key="17">
    <source>
        <dbReference type="EMBL" id="TAJ43402.1"/>
    </source>
</evidence>
<comment type="caution">
    <text evidence="17">The sequence shown here is derived from an EMBL/GenBank/DDBJ whole genome shotgun (WGS) entry which is preliminary data.</text>
</comment>
<organism evidence="17 18">
    <name type="scientific">Methanofollis fontis</name>
    <dbReference type="NCBI Taxonomy" id="2052832"/>
    <lineage>
        <taxon>Archaea</taxon>
        <taxon>Methanobacteriati</taxon>
        <taxon>Methanobacteriota</taxon>
        <taxon>Stenosarchaea group</taxon>
        <taxon>Methanomicrobia</taxon>
        <taxon>Methanomicrobiales</taxon>
        <taxon>Methanomicrobiaceae</taxon>
        <taxon>Methanofollis</taxon>
    </lineage>
</organism>
<feature type="transmembrane region" description="Helical" evidence="15">
    <location>
        <begin position="483"/>
        <end position="504"/>
    </location>
</feature>
<evidence type="ECO:0000259" key="16">
    <source>
        <dbReference type="PROSITE" id="PS51711"/>
    </source>
</evidence>
<evidence type="ECO:0000256" key="3">
    <source>
        <dbReference type="ARBA" id="ARBA00022475"/>
    </source>
</evidence>
<feature type="binding site" evidence="14">
    <location>
        <position position="18"/>
    </location>
    <ligand>
        <name>Mg(2+)</name>
        <dbReference type="ChEBI" id="CHEBI:18420"/>
        <label>2</label>
    </ligand>
</feature>
<keyword evidence="4" id="KW-0410">Iron transport</keyword>
<dbReference type="OrthoDB" id="85305at2157"/>
<sequence length="616" mass="65727">MRCALIGNPSVGKSLIFNQLTGLGVEVSNYPGTTVELMSGTLCFERTALSIVDLPGIYSIDGGSAEEELVRTHLLTDPPDMLVVVLDATRMERNLYLLLQVIEYAIPTLVVLNMIDEAAAQGIVIDRQRLSSLLGLPVIETAASLGKNIGEIIPTLLSEGRTTTFSVPYAPQIQAAVRSLERFYGAERLPALQALQGIGASAELIEGARTIAAEIEARDHITPQQIIAANRHLAARQIAGEVVGSQEPDRRFSADRLLTRLMPGIPILLAVLLSMLFIVFTLGSFLEEAIVETFTLYVIDPFMALGLPPLAESLGQAALLAIVAGLGIAFPFVLIFYILLSIVEDTGYLTRAAFLADRAMHGLGLHGGAIIPMVMAFGCNVPAVMAASQMRTGRERTIAAFLITMVPCSARTVIITGIVAAFVGIWAALSIYAIVLVLILITGLLLARHIPGGQYGMILEMAPLRRPDPVLVLKKSWTRIGEFLFIAMPLLLVGSVILGALDYYGVTDAFAAMVAPISEGVLGLPSYAATALLFGILRKEMAFETLAVLAGTADLGAVMTGIQLYTFAVISVLFVPCISTIAVLWRQMGARVTIAVSAYTIMLGFLIGALIHLIAG</sequence>
<dbReference type="NCBIfam" id="TIGR00437">
    <property type="entry name" value="feoB"/>
    <property type="match status" value="1"/>
</dbReference>
<feature type="transmembrane region" description="Helical" evidence="15">
    <location>
        <begin position="318"/>
        <end position="343"/>
    </location>
</feature>
<feature type="binding site" evidence="13">
    <location>
        <begin position="32"/>
        <end position="36"/>
    </location>
    <ligand>
        <name>GTP</name>
        <dbReference type="ChEBI" id="CHEBI:37565"/>
        <label>1</label>
    </ligand>
</feature>
<dbReference type="Pfam" id="PF02421">
    <property type="entry name" value="FeoB_N"/>
    <property type="match status" value="1"/>
</dbReference>
<evidence type="ECO:0000256" key="7">
    <source>
        <dbReference type="ARBA" id="ARBA00022989"/>
    </source>
</evidence>
<evidence type="ECO:0000256" key="11">
    <source>
        <dbReference type="ARBA" id="ARBA00023136"/>
    </source>
</evidence>
<protein>
    <recommendedName>
        <fullName evidence="12">Ferrous iron transport protein B</fullName>
    </recommendedName>
</protein>
<dbReference type="Proteomes" id="UP000292580">
    <property type="component" value="Unassembled WGS sequence"/>
</dbReference>
<dbReference type="GO" id="GO:0015093">
    <property type="term" value="F:ferrous iron transmembrane transporter activity"/>
    <property type="evidence" value="ECO:0007669"/>
    <property type="project" value="UniProtKB-UniRule"/>
</dbReference>
<feature type="binding site" evidence="14">
    <location>
        <position position="21"/>
    </location>
    <ligand>
        <name>Mg(2+)</name>
        <dbReference type="ChEBI" id="CHEBI:18420"/>
        <label>2</label>
    </ligand>
</feature>
<dbReference type="PANTHER" id="PTHR43185">
    <property type="entry name" value="FERROUS IRON TRANSPORT PROTEIN B"/>
    <property type="match status" value="1"/>
</dbReference>
<dbReference type="CDD" id="cd01879">
    <property type="entry name" value="FeoB"/>
    <property type="match status" value="1"/>
</dbReference>
<dbReference type="PROSITE" id="PS51711">
    <property type="entry name" value="G_FEOB"/>
    <property type="match status" value="1"/>
</dbReference>
<feature type="domain" description="FeoB-type G" evidence="16">
    <location>
        <begin position="1"/>
        <end position="162"/>
    </location>
</feature>
<evidence type="ECO:0000256" key="6">
    <source>
        <dbReference type="ARBA" id="ARBA00022741"/>
    </source>
</evidence>
<feature type="transmembrane region" description="Helical" evidence="15">
    <location>
        <begin position="363"/>
        <end position="386"/>
    </location>
</feature>
<feature type="transmembrane region" description="Helical" evidence="15">
    <location>
        <begin position="541"/>
        <end position="559"/>
    </location>
</feature>
<evidence type="ECO:0000256" key="10">
    <source>
        <dbReference type="ARBA" id="ARBA00023134"/>
    </source>
</evidence>
<evidence type="ECO:0000256" key="9">
    <source>
        <dbReference type="ARBA" id="ARBA00023065"/>
    </source>
</evidence>
<proteinExistence type="predicted"/>
<keyword evidence="5 15" id="KW-0812">Transmembrane</keyword>
<evidence type="ECO:0000256" key="4">
    <source>
        <dbReference type="ARBA" id="ARBA00022496"/>
    </source>
</evidence>
<keyword evidence="7 15" id="KW-1133">Transmembrane helix</keyword>